<dbReference type="AlphaFoldDB" id="A0A1G7A3W4"/>
<evidence type="ECO:0000313" key="1">
    <source>
        <dbReference type="EMBL" id="SDE08576.1"/>
    </source>
</evidence>
<gene>
    <name evidence="1" type="ORF">SAMN04488024_111119</name>
</gene>
<name>A0A1G7A3W4_9SPHI</name>
<sequence length="422" mass="47986">MLARWNKLCWHILLKTIGMNFKKVYGLLVWSALVLAACSPKIRTPKPEAAKPVEKEKPVEKKPVKKFAQGASVSLLVPFKLSELNLKTATKAEIEKYAMPIDFYQGFKLGLDSAAAQGLNFKLNVFDTDDDNAHIATLFKNDRFKQSNLIIGPVFPDGLKFISNYSKENNALVVSPLAASQPADFNNPNLISIVNNIDLHAKKIGAYIAKNFNPANTIVVLINPRKTEDEQFAAPIRTYFQGNTKFIVQEYTSAYAFETKMIKGKQYAVVVTSSDRAFVLPTIEKLYKLKHLPSGGYNISLFGHPNWVKQNYPTDKMQDLNTIISSSYKIDYKNSAVTTFIKKYRYQYGFEPGEYAFKGFDIGYYFGRLLSTYGEDYKDYLVKDRYKGLHNNFSFIHDEKLGYINTSLMLLKFKNFALNIVE</sequence>
<dbReference type="Proteomes" id="UP000199455">
    <property type="component" value="Unassembled WGS sequence"/>
</dbReference>
<dbReference type="InterPro" id="IPR028082">
    <property type="entry name" value="Peripla_BP_I"/>
</dbReference>
<evidence type="ECO:0008006" key="3">
    <source>
        <dbReference type="Google" id="ProtNLM"/>
    </source>
</evidence>
<dbReference type="Gene3D" id="3.40.50.2300">
    <property type="match status" value="2"/>
</dbReference>
<dbReference type="EMBL" id="FMZH01000011">
    <property type="protein sequence ID" value="SDE08576.1"/>
    <property type="molecule type" value="Genomic_DNA"/>
</dbReference>
<dbReference type="STRING" id="390242.SAMN04488024_111119"/>
<keyword evidence="2" id="KW-1185">Reference proteome</keyword>
<accession>A0A1G7A3W4</accession>
<proteinExistence type="predicted"/>
<evidence type="ECO:0000313" key="2">
    <source>
        <dbReference type="Proteomes" id="UP000199455"/>
    </source>
</evidence>
<dbReference type="SUPFAM" id="SSF53822">
    <property type="entry name" value="Periplasmic binding protein-like I"/>
    <property type="match status" value="1"/>
</dbReference>
<organism evidence="1 2">
    <name type="scientific">Pedobacter soli</name>
    <dbReference type="NCBI Taxonomy" id="390242"/>
    <lineage>
        <taxon>Bacteria</taxon>
        <taxon>Pseudomonadati</taxon>
        <taxon>Bacteroidota</taxon>
        <taxon>Sphingobacteriia</taxon>
        <taxon>Sphingobacteriales</taxon>
        <taxon>Sphingobacteriaceae</taxon>
        <taxon>Pedobacter</taxon>
    </lineage>
</organism>
<protein>
    <recommendedName>
        <fullName evidence="3">ABC-type branched-chain amino acid transport system, substrate-binding protein</fullName>
    </recommendedName>
</protein>
<reference evidence="2" key="1">
    <citation type="submission" date="2016-10" db="EMBL/GenBank/DDBJ databases">
        <authorList>
            <person name="Varghese N."/>
            <person name="Submissions S."/>
        </authorList>
    </citation>
    <scope>NUCLEOTIDE SEQUENCE [LARGE SCALE GENOMIC DNA]</scope>
    <source>
        <strain evidence="2">DSM 18609</strain>
    </source>
</reference>